<dbReference type="SUPFAM" id="SSF109715">
    <property type="entry name" value="DEK C-terminal domain"/>
    <property type="match status" value="2"/>
</dbReference>
<dbReference type="PROSITE" id="PS51998">
    <property type="entry name" value="DEK_C"/>
    <property type="match status" value="2"/>
</dbReference>
<comment type="caution">
    <text evidence="3">The sequence shown here is derived from an EMBL/GenBank/DDBJ whole genome shotgun (WGS) entry which is preliminary data.</text>
</comment>
<protein>
    <recommendedName>
        <fullName evidence="2">DEK-C domain-containing protein</fullName>
    </recommendedName>
</protein>
<evidence type="ECO:0000259" key="2">
    <source>
        <dbReference type="PROSITE" id="PS51998"/>
    </source>
</evidence>
<keyword evidence="4" id="KW-1185">Reference proteome</keyword>
<accession>A0ABP1NX04</accession>
<feature type="domain" description="DEK-C" evidence="2">
    <location>
        <begin position="167"/>
        <end position="222"/>
    </location>
</feature>
<dbReference type="EMBL" id="CAXAJV020001293">
    <property type="protein sequence ID" value="CAL7944897.1"/>
    <property type="molecule type" value="Genomic_DNA"/>
</dbReference>
<name>A0ABP1NX04_XYLVO</name>
<organism evidence="3 4">
    <name type="scientific">Xylocopa violacea</name>
    <name type="common">Violet carpenter bee</name>
    <name type="synonym">Apis violacea</name>
    <dbReference type="NCBI Taxonomy" id="135666"/>
    <lineage>
        <taxon>Eukaryota</taxon>
        <taxon>Metazoa</taxon>
        <taxon>Ecdysozoa</taxon>
        <taxon>Arthropoda</taxon>
        <taxon>Hexapoda</taxon>
        <taxon>Insecta</taxon>
        <taxon>Pterygota</taxon>
        <taxon>Neoptera</taxon>
        <taxon>Endopterygota</taxon>
        <taxon>Hymenoptera</taxon>
        <taxon>Apocrita</taxon>
        <taxon>Aculeata</taxon>
        <taxon>Apoidea</taxon>
        <taxon>Anthophila</taxon>
        <taxon>Apidae</taxon>
        <taxon>Xylocopa</taxon>
        <taxon>Xylocopa</taxon>
    </lineage>
</organism>
<sequence>MTSHKRTRKNRKPRKQTTISKQSRRLEEMRQIMIDHMEKLQIDQQRDQSSQQTAIETVRYTSNPNVQRTAIQSIHRAAIQSSQQMIQRIRQPTIQSIRQSVVQHIEQPAVQRLRPPAIQTVQQATIRDVQQPATRSIQQSLHTISSWSAYYSNQLANECTGSPTKSDISTERLRREITSILKVTDTAAMSISRIKSEIETKLNIDLTGRKREVSRLAIECLREKQAESGQEKRVYQIIRSPISRQLRIVQQEQRKADPIAVNFAPRLPVTQNNREFQIHRERISKMTRCFSTRFRGSQASVVKIQPAVPKMYRLLAHGCKKTNFTANNVSTEELCKEINGILKGSDLTTVSARKVRSQIEEKLGVDLSGRKREVDTLVMKSIQEHYRPRVLA</sequence>
<feature type="region of interest" description="Disordered" evidence="1">
    <location>
        <begin position="1"/>
        <end position="22"/>
    </location>
</feature>
<dbReference type="Proteomes" id="UP001642520">
    <property type="component" value="Unassembled WGS sequence"/>
</dbReference>
<feature type="domain" description="DEK-C" evidence="2">
    <location>
        <begin position="328"/>
        <end position="383"/>
    </location>
</feature>
<evidence type="ECO:0000313" key="4">
    <source>
        <dbReference type="Proteomes" id="UP001642520"/>
    </source>
</evidence>
<evidence type="ECO:0000256" key="1">
    <source>
        <dbReference type="SAM" id="MobiDB-lite"/>
    </source>
</evidence>
<feature type="compositionally biased region" description="Basic residues" evidence="1">
    <location>
        <begin position="1"/>
        <end position="15"/>
    </location>
</feature>
<dbReference type="Pfam" id="PF08766">
    <property type="entry name" value="DEK_C"/>
    <property type="match status" value="1"/>
</dbReference>
<proteinExistence type="predicted"/>
<gene>
    <name evidence="3" type="ORF">XYLVIOL_LOCUS6912</name>
</gene>
<dbReference type="Gene3D" id="1.10.10.60">
    <property type="entry name" value="Homeodomain-like"/>
    <property type="match status" value="1"/>
</dbReference>
<evidence type="ECO:0000313" key="3">
    <source>
        <dbReference type="EMBL" id="CAL7944897.1"/>
    </source>
</evidence>
<dbReference type="InterPro" id="IPR014876">
    <property type="entry name" value="DEK_C"/>
</dbReference>
<reference evidence="3 4" key="1">
    <citation type="submission" date="2024-08" db="EMBL/GenBank/DDBJ databases">
        <authorList>
            <person name="Will J Nash"/>
            <person name="Angela Man"/>
            <person name="Seanna McTaggart"/>
            <person name="Kendall Baker"/>
            <person name="Tom Barker"/>
            <person name="Leah Catchpole"/>
            <person name="Alex Durrant"/>
            <person name="Karim Gharbi"/>
            <person name="Naomi Irish"/>
            <person name="Gemy Kaithakottil"/>
            <person name="Debby Ku"/>
            <person name="Aaliyah Providence"/>
            <person name="Felix Shaw"/>
            <person name="David Swarbreck"/>
            <person name="Chris Watkins"/>
            <person name="Ann M. McCartney"/>
            <person name="Giulio Formenti"/>
            <person name="Alice Mouton"/>
            <person name="Noel Vella"/>
            <person name="Bjorn M von Reumont"/>
            <person name="Adriana Vella"/>
            <person name="Wilfried Haerty"/>
        </authorList>
    </citation>
    <scope>NUCLEOTIDE SEQUENCE [LARGE SCALE GENOMIC DNA]</scope>
</reference>